<gene>
    <name evidence="2" type="ORF">JCM19232_4636</name>
</gene>
<dbReference type="AlphaFoldDB" id="A0A0B8PJQ4"/>
<name>A0A0B8PJQ4_9VIBR</name>
<evidence type="ECO:0000259" key="1">
    <source>
        <dbReference type="Pfam" id="PF13395"/>
    </source>
</evidence>
<dbReference type="InterPro" id="IPR003615">
    <property type="entry name" value="HNH_nuc"/>
</dbReference>
<reference evidence="2 3" key="2">
    <citation type="submission" date="2015-01" db="EMBL/GenBank/DDBJ databases">
        <authorList>
            <consortium name="NBRP consortium"/>
            <person name="Sawabe T."/>
            <person name="Meirelles P."/>
            <person name="Feng G."/>
            <person name="Sayaka M."/>
            <person name="Hattori M."/>
            <person name="Ohkuma M."/>
        </authorList>
    </citation>
    <scope>NUCLEOTIDE SEQUENCE [LARGE SCALE GENOMIC DNA]</scope>
    <source>
        <strain evidence="2 3">JCM19232</strain>
    </source>
</reference>
<feature type="domain" description="HNH nuclease" evidence="1">
    <location>
        <begin position="271"/>
        <end position="312"/>
    </location>
</feature>
<dbReference type="CDD" id="cd00085">
    <property type="entry name" value="HNHc"/>
    <property type="match status" value="1"/>
</dbReference>
<reference evidence="2 3" key="1">
    <citation type="submission" date="2015-01" db="EMBL/GenBank/DDBJ databases">
        <title>Vibrio sp. C5 JCM 19232 whole genome shotgun sequence.</title>
        <authorList>
            <person name="Sawabe T."/>
            <person name="Meirelles P."/>
            <person name="Feng G."/>
            <person name="Sayaka M."/>
            <person name="Hattori M."/>
            <person name="Ohkuma M."/>
        </authorList>
    </citation>
    <scope>NUCLEOTIDE SEQUENCE [LARGE SCALE GENOMIC DNA]</scope>
    <source>
        <strain evidence="2 3">JCM19232</strain>
    </source>
</reference>
<comment type="caution">
    <text evidence="2">The sequence shown here is derived from an EMBL/GenBank/DDBJ whole genome shotgun (WGS) entry which is preliminary data.</text>
</comment>
<evidence type="ECO:0000313" key="2">
    <source>
        <dbReference type="EMBL" id="GAM62959.1"/>
    </source>
</evidence>
<organism evidence="2 3">
    <name type="scientific">Vibrio ishigakensis</name>
    <dbReference type="NCBI Taxonomy" id="1481914"/>
    <lineage>
        <taxon>Bacteria</taxon>
        <taxon>Pseudomonadati</taxon>
        <taxon>Pseudomonadota</taxon>
        <taxon>Gammaproteobacteria</taxon>
        <taxon>Vibrionales</taxon>
        <taxon>Vibrionaceae</taxon>
        <taxon>Vibrio</taxon>
    </lineage>
</organism>
<dbReference type="EMBL" id="BBSA01000007">
    <property type="protein sequence ID" value="GAM62959.1"/>
    <property type="molecule type" value="Genomic_DNA"/>
</dbReference>
<dbReference type="Proteomes" id="UP000031670">
    <property type="component" value="Unassembled WGS sequence"/>
</dbReference>
<evidence type="ECO:0000313" key="3">
    <source>
        <dbReference type="Proteomes" id="UP000031670"/>
    </source>
</evidence>
<dbReference type="Pfam" id="PF13395">
    <property type="entry name" value="HNH_4"/>
    <property type="match status" value="1"/>
</dbReference>
<accession>A0A0B8PJQ4</accession>
<dbReference type="Gene3D" id="1.10.30.50">
    <property type="match status" value="1"/>
</dbReference>
<sequence length="316" mass="36909">MDIQRQAPMHSTNMAKHYRREEITMHNLPENSKLDIAALSRVFKSTTNSYKILFFLSILSLLKQSKFKERKLRINDVIVEMLTLSCIPIVKFKLSFGTQDQIKIYLEELFSITGDGSTLVESNLKKTIRNDLYKSQALKLGNYVPYRLLQPFYEEELRGQKDAVKNTITENLANQTYDTRLPLYRVVDDYAGTLIELHPNWMAYIEQNYPILLGWVEVNWISYLQRRNPNTPAILNKIHSYAKRGALTAQRKVWEEYLRDNQVDCLFSEASICTSNYDLDHFIPWNYVGHDQYWNLIPALPEVNVRKSDTLPSANT</sequence>
<protein>
    <recommendedName>
        <fullName evidence="1">HNH nuclease domain-containing protein</fullName>
    </recommendedName>
</protein>
<proteinExistence type="predicted"/>